<evidence type="ECO:0000313" key="3">
    <source>
        <dbReference type="Proteomes" id="UP000196573"/>
    </source>
</evidence>
<dbReference type="InterPro" id="IPR011051">
    <property type="entry name" value="RmlC_Cupin_sf"/>
</dbReference>
<dbReference type="EMBL" id="FWPT01000016">
    <property type="protein sequence ID" value="SMA50808.1"/>
    <property type="molecule type" value="Genomic_DNA"/>
</dbReference>
<dbReference type="OrthoDB" id="9799053at2"/>
<dbReference type="PANTHER" id="PTHR40943:SF2">
    <property type="entry name" value="(S)-UREIDOGLYCINE AMINOHYDROLASE CUPIN DOMAIN-CONTAINING PROTEIN"/>
    <property type="match status" value="1"/>
</dbReference>
<sequence>MSKTLADLINFASIDTPVEKYPTDAERLVKGNPEQNNRLHFTSSDDKFFAGEWGAEVGCWKVRYTENEYFHILSGKSIIRDNQGNEQVLTAGDKVCVPAGFEGEWEVVEPTQKIYVIYEP</sequence>
<dbReference type="Gene3D" id="2.60.120.10">
    <property type="entry name" value="Jelly Rolls"/>
    <property type="match status" value="1"/>
</dbReference>
<dbReference type="AlphaFoldDB" id="A0A1X7ARS9"/>
<evidence type="ECO:0000313" key="2">
    <source>
        <dbReference type="EMBL" id="SMA50808.1"/>
    </source>
</evidence>
<dbReference type="InterPro" id="IPR008579">
    <property type="entry name" value="UGlyAH_Cupin_dom"/>
</dbReference>
<protein>
    <recommendedName>
        <fullName evidence="1">(S)-ureidoglycine aminohydrolase cupin domain-containing protein</fullName>
    </recommendedName>
</protein>
<dbReference type="CDD" id="cd02227">
    <property type="entry name" value="cupin_TM1112-like"/>
    <property type="match status" value="1"/>
</dbReference>
<reference evidence="2 3" key="1">
    <citation type="submission" date="2017-03" db="EMBL/GenBank/DDBJ databases">
        <authorList>
            <person name="Afonso C.L."/>
            <person name="Miller P.J."/>
            <person name="Scott M.A."/>
            <person name="Spackman E."/>
            <person name="Goraichik I."/>
            <person name="Dimitrov K.M."/>
            <person name="Suarez D.L."/>
            <person name="Swayne D.E."/>
        </authorList>
    </citation>
    <scope>NUCLEOTIDE SEQUENCE [LARGE SCALE GENOMIC DNA]</scope>
    <source>
        <strain evidence="2">SB41UT1</strain>
    </source>
</reference>
<evidence type="ECO:0000259" key="1">
    <source>
        <dbReference type="Pfam" id="PF05899"/>
    </source>
</evidence>
<dbReference type="InterPro" id="IPR014710">
    <property type="entry name" value="RmlC-like_jellyroll"/>
</dbReference>
<name>A0A1X7ARS9_9GAMM</name>
<dbReference type="Pfam" id="PF05899">
    <property type="entry name" value="Cupin_3"/>
    <property type="match status" value="1"/>
</dbReference>
<proteinExistence type="predicted"/>
<gene>
    <name evidence="2" type="ORF">EHSB41UT_04625</name>
</gene>
<keyword evidence="3" id="KW-1185">Reference proteome</keyword>
<organism evidence="2 3">
    <name type="scientific">Parendozoicomonas haliclonae</name>
    <dbReference type="NCBI Taxonomy" id="1960125"/>
    <lineage>
        <taxon>Bacteria</taxon>
        <taxon>Pseudomonadati</taxon>
        <taxon>Pseudomonadota</taxon>
        <taxon>Gammaproteobacteria</taxon>
        <taxon>Oceanospirillales</taxon>
        <taxon>Endozoicomonadaceae</taxon>
        <taxon>Parendozoicomonas</taxon>
    </lineage>
</organism>
<feature type="domain" description="(S)-ureidoglycine aminohydrolase cupin" evidence="1">
    <location>
        <begin position="43"/>
        <end position="115"/>
    </location>
</feature>
<accession>A0A1X7ARS9</accession>
<dbReference type="SUPFAM" id="SSF51182">
    <property type="entry name" value="RmlC-like cupins"/>
    <property type="match status" value="1"/>
</dbReference>
<dbReference type="Proteomes" id="UP000196573">
    <property type="component" value="Unassembled WGS sequence"/>
</dbReference>
<dbReference type="RefSeq" id="WP_087113243.1">
    <property type="nucleotide sequence ID" value="NZ_CBCSCN010000018.1"/>
</dbReference>
<dbReference type="PANTHER" id="PTHR40943">
    <property type="entry name" value="CYTOPLASMIC PROTEIN-RELATED"/>
    <property type="match status" value="1"/>
</dbReference>